<comment type="subcellular location">
    <subcellularLocation>
        <location evidence="1 8">Cell membrane</location>
        <topology evidence="1 8">Multi-pass membrane protein</topology>
    </subcellularLocation>
</comment>
<comment type="caution">
    <text evidence="9">The sequence shown here is derived from an EMBL/GenBank/DDBJ whole genome shotgun (WGS) entry which is preliminary data.</text>
</comment>
<dbReference type="PANTHER" id="PTHR30269">
    <property type="entry name" value="TRANSMEMBRANE PROTEIN YFCA"/>
    <property type="match status" value="1"/>
</dbReference>
<keyword evidence="6 8" id="KW-1133">Transmembrane helix</keyword>
<name>A0A8J7S1I7_9PROT</name>
<evidence type="ECO:0000256" key="6">
    <source>
        <dbReference type="ARBA" id="ARBA00022989"/>
    </source>
</evidence>
<protein>
    <recommendedName>
        <fullName evidence="8">Probable membrane transporter protein</fullName>
    </recommendedName>
</protein>
<dbReference type="PANTHER" id="PTHR30269:SF37">
    <property type="entry name" value="MEMBRANE TRANSPORTER PROTEIN"/>
    <property type="match status" value="1"/>
</dbReference>
<gene>
    <name evidence="9" type="ORF">KAJ83_08160</name>
</gene>
<keyword evidence="7 8" id="KW-0472">Membrane</keyword>
<reference evidence="9" key="1">
    <citation type="submission" date="2021-04" db="EMBL/GenBank/DDBJ databases">
        <authorList>
            <person name="Zhang D.-C."/>
        </authorList>
    </citation>
    <scope>NUCLEOTIDE SEQUENCE</scope>
    <source>
        <strain evidence="9">CGMCC 1.15697</strain>
    </source>
</reference>
<evidence type="ECO:0000256" key="7">
    <source>
        <dbReference type="ARBA" id="ARBA00023136"/>
    </source>
</evidence>
<dbReference type="RefSeq" id="WP_210681553.1">
    <property type="nucleotide sequence ID" value="NZ_JAGMWN010000003.1"/>
</dbReference>
<keyword evidence="3" id="KW-0813">Transport</keyword>
<organism evidence="9 10">
    <name type="scientific">Marivibrio halodurans</name>
    <dbReference type="NCBI Taxonomy" id="2039722"/>
    <lineage>
        <taxon>Bacteria</taxon>
        <taxon>Pseudomonadati</taxon>
        <taxon>Pseudomonadota</taxon>
        <taxon>Alphaproteobacteria</taxon>
        <taxon>Rhodospirillales</taxon>
        <taxon>Rhodospirillaceae</taxon>
        <taxon>Marivibrio</taxon>
    </lineage>
</organism>
<comment type="similarity">
    <text evidence="2 8">Belongs to the 4-toluene sulfonate uptake permease (TSUP) (TC 2.A.102) family.</text>
</comment>
<dbReference type="AlphaFoldDB" id="A0A8J7S1I7"/>
<sequence length="258" mass="25910">MLDSFTSLPALAEALRATVLDPVWGLAALTVLVAGFVKGMTGFGTALVMMPVISGLFGPAGAVAVLQLVDGPASWTMVPRALKRCERKQVFLLAGGAAVGMPLGIVILKVTDPDILRHAIAVTVLLMAAGLASGWRYRGRPSAALSAGTGATAGLLGGATGIGGPPVVLFWLGSQAEGAAVRANLTVYFATGTLMGLTSLTIAGLITETAILRALTLAPVFALGLVGGSRAFGLLSETAFRRAALALVAGSGITGLAM</sequence>
<dbReference type="GO" id="GO:0005886">
    <property type="term" value="C:plasma membrane"/>
    <property type="evidence" value="ECO:0007669"/>
    <property type="project" value="UniProtKB-SubCell"/>
</dbReference>
<evidence type="ECO:0000256" key="4">
    <source>
        <dbReference type="ARBA" id="ARBA00022475"/>
    </source>
</evidence>
<evidence type="ECO:0000256" key="8">
    <source>
        <dbReference type="RuleBase" id="RU363041"/>
    </source>
</evidence>
<feature type="transmembrane region" description="Helical" evidence="8">
    <location>
        <begin position="214"/>
        <end position="233"/>
    </location>
</feature>
<feature type="transmembrane region" description="Helical" evidence="8">
    <location>
        <begin position="147"/>
        <end position="173"/>
    </location>
</feature>
<feature type="transmembrane region" description="Helical" evidence="8">
    <location>
        <begin position="43"/>
        <end position="69"/>
    </location>
</feature>
<evidence type="ECO:0000256" key="5">
    <source>
        <dbReference type="ARBA" id="ARBA00022692"/>
    </source>
</evidence>
<evidence type="ECO:0000313" key="9">
    <source>
        <dbReference type="EMBL" id="MBP5856979.1"/>
    </source>
</evidence>
<dbReference type="InterPro" id="IPR052017">
    <property type="entry name" value="TSUP"/>
</dbReference>
<dbReference type="EMBL" id="JAGMWN010000003">
    <property type="protein sequence ID" value="MBP5856979.1"/>
    <property type="molecule type" value="Genomic_DNA"/>
</dbReference>
<dbReference type="Pfam" id="PF01925">
    <property type="entry name" value="TauE"/>
    <property type="match status" value="1"/>
</dbReference>
<feature type="transmembrane region" description="Helical" evidence="8">
    <location>
        <begin position="115"/>
        <end position="135"/>
    </location>
</feature>
<dbReference type="Proteomes" id="UP000672602">
    <property type="component" value="Unassembled WGS sequence"/>
</dbReference>
<proteinExistence type="inferred from homology"/>
<keyword evidence="10" id="KW-1185">Reference proteome</keyword>
<evidence type="ECO:0000256" key="1">
    <source>
        <dbReference type="ARBA" id="ARBA00004651"/>
    </source>
</evidence>
<keyword evidence="4 8" id="KW-1003">Cell membrane</keyword>
<dbReference type="InterPro" id="IPR002781">
    <property type="entry name" value="TM_pro_TauE-like"/>
</dbReference>
<evidence type="ECO:0000256" key="2">
    <source>
        <dbReference type="ARBA" id="ARBA00009142"/>
    </source>
</evidence>
<keyword evidence="5 8" id="KW-0812">Transmembrane</keyword>
<accession>A0A8J7S1I7</accession>
<evidence type="ECO:0000313" key="10">
    <source>
        <dbReference type="Proteomes" id="UP000672602"/>
    </source>
</evidence>
<feature type="transmembrane region" description="Helical" evidence="8">
    <location>
        <begin position="19"/>
        <end position="37"/>
    </location>
</feature>
<feature type="transmembrane region" description="Helical" evidence="8">
    <location>
        <begin position="185"/>
        <end position="207"/>
    </location>
</feature>
<evidence type="ECO:0000256" key="3">
    <source>
        <dbReference type="ARBA" id="ARBA00022448"/>
    </source>
</evidence>
<feature type="transmembrane region" description="Helical" evidence="8">
    <location>
        <begin position="90"/>
        <end position="109"/>
    </location>
</feature>